<sequence length="205" mass="23158">MRKYLKFKGYPLHTPICKVGEGYEPALFRALLSFPSSNSKAPPVSVNQLAVVDKNEQFNVELMHETKTKKSTTNFNDDGKGTKKIWKIVSFNLVEIPIEEYGIFYSGDSYIISYVSPQIKNGIIYYWLGNHSTIDEKGAAAAYVSKIDENDFKGKSVQIRIIQSKEPEHFLKLFNDSIVILKGGVDSGFKSTSKAKKLDYVQNQK</sequence>
<organism evidence="1 2">
    <name type="scientific">Panagrolaimus sp. JU765</name>
    <dbReference type="NCBI Taxonomy" id="591449"/>
    <lineage>
        <taxon>Eukaryota</taxon>
        <taxon>Metazoa</taxon>
        <taxon>Ecdysozoa</taxon>
        <taxon>Nematoda</taxon>
        <taxon>Chromadorea</taxon>
        <taxon>Rhabditida</taxon>
        <taxon>Tylenchina</taxon>
        <taxon>Panagrolaimomorpha</taxon>
        <taxon>Panagrolaimoidea</taxon>
        <taxon>Panagrolaimidae</taxon>
        <taxon>Panagrolaimus</taxon>
    </lineage>
</organism>
<evidence type="ECO:0000313" key="2">
    <source>
        <dbReference type="WBParaSite" id="JU765_v2.g3080.t1"/>
    </source>
</evidence>
<dbReference type="Proteomes" id="UP000887576">
    <property type="component" value="Unplaced"/>
</dbReference>
<evidence type="ECO:0000313" key="1">
    <source>
        <dbReference type="Proteomes" id="UP000887576"/>
    </source>
</evidence>
<name>A0AC34R3T8_9BILA</name>
<dbReference type="WBParaSite" id="JU765_v2.g3080.t1">
    <property type="protein sequence ID" value="JU765_v2.g3080.t1"/>
    <property type="gene ID" value="JU765_v2.g3080"/>
</dbReference>
<protein>
    <submittedName>
        <fullName evidence="2">Gelsolin-like domain-containing protein</fullName>
    </submittedName>
</protein>
<proteinExistence type="predicted"/>
<accession>A0AC34R3T8</accession>
<reference evidence="2" key="1">
    <citation type="submission" date="2022-11" db="UniProtKB">
        <authorList>
            <consortium name="WormBaseParasite"/>
        </authorList>
    </citation>
    <scope>IDENTIFICATION</scope>
</reference>